<dbReference type="InterPro" id="IPR029062">
    <property type="entry name" value="Class_I_gatase-like"/>
</dbReference>
<evidence type="ECO:0000313" key="5">
    <source>
        <dbReference type="Proteomes" id="UP001596047"/>
    </source>
</evidence>
<reference evidence="5" key="1">
    <citation type="journal article" date="2019" name="Int. J. Syst. Evol. Microbiol.">
        <title>The Global Catalogue of Microorganisms (GCM) 10K type strain sequencing project: providing services to taxonomists for standard genome sequencing and annotation.</title>
        <authorList>
            <consortium name="The Broad Institute Genomics Platform"/>
            <consortium name="The Broad Institute Genome Sequencing Center for Infectious Disease"/>
            <person name="Wu L."/>
            <person name="Ma J."/>
        </authorList>
    </citation>
    <scope>NUCLEOTIDE SEQUENCE [LARGE SCALE GENOMIC DNA]</scope>
    <source>
        <strain evidence="5">CGMCC 1.3240</strain>
    </source>
</reference>
<comment type="caution">
    <text evidence="4">The sequence shown here is derived from an EMBL/GenBank/DDBJ whole genome shotgun (WGS) entry which is preliminary data.</text>
</comment>
<organism evidence="4 5">
    <name type="scientific">Paenibacillus solisilvae</name>
    <dbReference type="NCBI Taxonomy" id="2486751"/>
    <lineage>
        <taxon>Bacteria</taxon>
        <taxon>Bacillati</taxon>
        <taxon>Bacillota</taxon>
        <taxon>Bacilli</taxon>
        <taxon>Bacillales</taxon>
        <taxon>Paenibacillaceae</taxon>
        <taxon>Paenibacillus</taxon>
    </lineage>
</organism>
<accession>A0ABW0W3I8</accession>
<dbReference type="SUPFAM" id="SSF51445">
    <property type="entry name" value="(Trans)glycosidases"/>
    <property type="match status" value="1"/>
</dbReference>
<keyword evidence="5" id="KW-1185">Reference proteome</keyword>
<dbReference type="EMBL" id="JBHSOW010000080">
    <property type="protein sequence ID" value="MFC5651812.1"/>
    <property type="molecule type" value="Genomic_DNA"/>
</dbReference>
<name>A0ABW0W3I8_9BACL</name>
<protein>
    <submittedName>
        <fullName evidence="4">Beta-galactosidase</fullName>
        <ecNumber evidence="4">3.2.1.23</ecNumber>
    </submittedName>
</protein>
<dbReference type="InterPro" id="IPR013529">
    <property type="entry name" value="Glyco_hydro_42_N"/>
</dbReference>
<dbReference type="RefSeq" id="WP_379190435.1">
    <property type="nucleotide sequence ID" value="NZ_JBHSOW010000080.1"/>
</dbReference>
<dbReference type="GO" id="GO:0004565">
    <property type="term" value="F:beta-galactosidase activity"/>
    <property type="evidence" value="ECO:0007669"/>
    <property type="project" value="UniProtKB-EC"/>
</dbReference>
<keyword evidence="1 4" id="KW-0378">Hydrolase</keyword>
<evidence type="ECO:0000256" key="1">
    <source>
        <dbReference type="ARBA" id="ARBA00022801"/>
    </source>
</evidence>
<evidence type="ECO:0000256" key="2">
    <source>
        <dbReference type="ARBA" id="ARBA00023295"/>
    </source>
</evidence>
<dbReference type="EC" id="3.2.1.23" evidence="4"/>
<keyword evidence="2 4" id="KW-0326">Glycosidase</keyword>
<dbReference type="Pfam" id="PF02449">
    <property type="entry name" value="Glyco_hydro_42"/>
    <property type="match status" value="1"/>
</dbReference>
<proteinExistence type="predicted"/>
<sequence>MKNLVLFYDQAFPFAGERPSGQALSKLKEQFKVVNAEQLETQLAEADVYIHLHGTFFPKQAWSAILNHVSQGKGLVFAGGAPFKTPVYQENGKWVEELEQTAYHQQLHINEALVVSTAGIKDLKANADLPLFSDYESLFNVESTYGLVLHVTRTDDRPGELGSGGPMDAHIYPLLRGISGDGLQRELSAPAVLLEHTKGKFSGGRWLFLNQSIPSSFWQGEGVKALSDWAAFAAHGVTELWLKPNYGSYELGERSVLMLQGQHLLPARRQLTAAPSVKRNSPLADNKISWTFNITVYKAKNSQEAVSNPVFVYDAERFDTVWEGKSEFGIGRELAVTRITLPFEVEAGYYAVECVAVSGTGDHRTLRQGFWGFDQELLQSGEMITCDRDYFWKNGSPLPIVGMTYMTSDVARKYLFLPNAAVWDRDMAQMKRAGINAIRTGIWTAWRNIMFVDGHPYEEVLRAIDAFFLTAKRHDLEVTFNFFSFTPECWEGVNPFLDPRSVEAQKRLISAVVTRHAQSAHVHWDLINEPSMFDPKRIFSPGPRSSHDEFERAHFKQWLIERHGTIRQLQESWNMTPAELPSFEAARIPEPSDINFNTTEQLPKKGGLWLDYTLFSMDMHNRWAADLIDTIRSIQPKQLVTVGQDEGLGSQRPSPFFYAEAVDYTTVHSWWKMDDLVWDGIFAKAIDKPNVIQETGIMYVETPDGRAKRSEEELRNILERKYAYAFSTGGAGAVQWIWNINFYMNNVNESHIGALRADGSEKPEASVSYDLGSFMGQIGDLFVGRELEEVAVVFPYSNDFSNRPLAYEATAKLVRTLSYSLNVHVRGLSEYHLDSLATSQPKLIIVPSAHNFSSEALEKLVNHVRVNGGTLLITGPVGLDEYWRPVNRLTSELGLEGFKLSNLLREELLELNGRVIPVSFGGAHIAKSNKQTAGAGAAKLTQVELGAGRLIWCPLPLELNERREPLEAVYTEALTKAGVAAELEWLHGGDLPGVYGRKISFAKGALYIFVSELGSDAAIEVRDSKSGKRYSFTLGQERSVMFAADEAGQLRAVYRPNEVTIDVLE</sequence>
<dbReference type="Gene3D" id="3.20.20.80">
    <property type="entry name" value="Glycosidases"/>
    <property type="match status" value="1"/>
</dbReference>
<gene>
    <name evidence="4" type="ORF">ACFPYJ_22365</name>
</gene>
<evidence type="ECO:0000259" key="3">
    <source>
        <dbReference type="Pfam" id="PF02449"/>
    </source>
</evidence>
<evidence type="ECO:0000313" key="4">
    <source>
        <dbReference type="EMBL" id="MFC5651812.1"/>
    </source>
</evidence>
<dbReference type="CDD" id="cd03143">
    <property type="entry name" value="A4_beta-galactosidase_middle_domain"/>
    <property type="match status" value="1"/>
</dbReference>
<feature type="domain" description="Glycoside hydrolase family 42 N-terminal" evidence="3">
    <location>
        <begin position="546"/>
        <end position="671"/>
    </location>
</feature>
<dbReference type="InterPro" id="IPR017853">
    <property type="entry name" value="GH"/>
</dbReference>
<dbReference type="Proteomes" id="UP001596047">
    <property type="component" value="Unassembled WGS sequence"/>
</dbReference>
<dbReference type="Gene3D" id="3.40.50.880">
    <property type="match status" value="1"/>
</dbReference>